<dbReference type="Proteomes" id="UP000887576">
    <property type="component" value="Unplaced"/>
</dbReference>
<sequence>MPDHVQKALYIDALFIDPKLHKMGLGEYMLTTGLRRGVEQGAQMSYVFAVATGTQKVYLSQPGPCKLLVIPYDKFLENGKPVFKKLNDGAKTCVTIIKEFKQN</sequence>
<evidence type="ECO:0000313" key="2">
    <source>
        <dbReference type="WBParaSite" id="JU765_v2.g14368.t1"/>
    </source>
</evidence>
<protein>
    <submittedName>
        <fullName evidence="2">N-acetyltransferase domain-containing protein</fullName>
    </submittedName>
</protein>
<organism evidence="1 2">
    <name type="scientific">Panagrolaimus sp. JU765</name>
    <dbReference type="NCBI Taxonomy" id="591449"/>
    <lineage>
        <taxon>Eukaryota</taxon>
        <taxon>Metazoa</taxon>
        <taxon>Ecdysozoa</taxon>
        <taxon>Nematoda</taxon>
        <taxon>Chromadorea</taxon>
        <taxon>Rhabditida</taxon>
        <taxon>Tylenchina</taxon>
        <taxon>Panagrolaimomorpha</taxon>
        <taxon>Panagrolaimoidea</taxon>
        <taxon>Panagrolaimidae</taxon>
        <taxon>Panagrolaimus</taxon>
    </lineage>
</organism>
<accession>A0AC34Q9D4</accession>
<reference evidence="2" key="1">
    <citation type="submission" date="2022-11" db="UniProtKB">
        <authorList>
            <consortium name="WormBaseParasite"/>
        </authorList>
    </citation>
    <scope>IDENTIFICATION</scope>
</reference>
<evidence type="ECO:0000313" key="1">
    <source>
        <dbReference type="Proteomes" id="UP000887576"/>
    </source>
</evidence>
<dbReference type="WBParaSite" id="JU765_v2.g14368.t1">
    <property type="protein sequence ID" value="JU765_v2.g14368.t1"/>
    <property type="gene ID" value="JU765_v2.g14368"/>
</dbReference>
<name>A0AC34Q9D4_9BILA</name>
<proteinExistence type="predicted"/>